<evidence type="ECO:0000256" key="1">
    <source>
        <dbReference type="SAM" id="MobiDB-lite"/>
    </source>
</evidence>
<dbReference type="Pfam" id="PF13557">
    <property type="entry name" value="Phenol_MetA_deg"/>
    <property type="match status" value="1"/>
</dbReference>
<name>A0ABN1K6Y2_9BURK</name>
<dbReference type="Proteomes" id="UP001500279">
    <property type="component" value="Unassembled WGS sequence"/>
</dbReference>
<organism evidence="2 3">
    <name type="scientific">Ideonella azotifigens</name>
    <dbReference type="NCBI Taxonomy" id="513160"/>
    <lineage>
        <taxon>Bacteria</taxon>
        <taxon>Pseudomonadati</taxon>
        <taxon>Pseudomonadota</taxon>
        <taxon>Betaproteobacteria</taxon>
        <taxon>Burkholderiales</taxon>
        <taxon>Sphaerotilaceae</taxon>
        <taxon>Ideonella</taxon>
    </lineage>
</organism>
<dbReference type="InterPro" id="IPR025737">
    <property type="entry name" value="FApF"/>
</dbReference>
<gene>
    <name evidence="2" type="ORF">GCM10009107_35660</name>
</gene>
<evidence type="ECO:0000313" key="3">
    <source>
        <dbReference type="Proteomes" id="UP001500279"/>
    </source>
</evidence>
<feature type="region of interest" description="Disordered" evidence="1">
    <location>
        <begin position="1"/>
        <end position="26"/>
    </location>
</feature>
<proteinExistence type="predicted"/>
<sequence>MTPAFPRGGRRSGQPSQARPGLPLPRSKKVQSLMGLLMLGLLMSALAPMTAQAVDVDAGDFVPAPEGTTTGLLYLQHAERNSLYAHGSQAVSDPLLVSDVGIARLVHYTSIGGLTVAPQILLPFGRLDAGRATEALGKTSGLGDVILAAPVWLVNDAASPTYLAIAPYLFLPTGSYDSGRSLNLGENRWKFDLQVGFVKGLTDKWSVDLTGDVMFHGKNNDFGATSATLEQKPLYQGQAYLRYQFAPGLNGFVGLSQTWGGEDRVNGVDSDDQAQQRKLSLGGSYFIRPTTQLLVSLGRDLKVENGFKENARVNLRLLQVF</sequence>
<protein>
    <submittedName>
        <fullName evidence="2">Transporter</fullName>
    </submittedName>
</protein>
<reference evidence="2 3" key="1">
    <citation type="journal article" date="2019" name="Int. J. Syst. Evol. Microbiol.">
        <title>The Global Catalogue of Microorganisms (GCM) 10K type strain sequencing project: providing services to taxonomists for standard genome sequencing and annotation.</title>
        <authorList>
            <consortium name="The Broad Institute Genomics Platform"/>
            <consortium name="The Broad Institute Genome Sequencing Center for Infectious Disease"/>
            <person name="Wu L."/>
            <person name="Ma J."/>
        </authorList>
    </citation>
    <scope>NUCLEOTIDE SEQUENCE [LARGE SCALE GENOMIC DNA]</scope>
    <source>
        <strain evidence="2 3">JCM 15503</strain>
    </source>
</reference>
<comment type="caution">
    <text evidence="2">The sequence shown here is derived from an EMBL/GenBank/DDBJ whole genome shotgun (WGS) entry which is preliminary data.</text>
</comment>
<accession>A0ABN1K6Y2</accession>
<keyword evidence="3" id="KW-1185">Reference proteome</keyword>
<evidence type="ECO:0000313" key="2">
    <source>
        <dbReference type="EMBL" id="GAA0756788.1"/>
    </source>
</evidence>
<dbReference type="EMBL" id="BAAAEW010000023">
    <property type="protein sequence ID" value="GAA0756788.1"/>
    <property type="molecule type" value="Genomic_DNA"/>
</dbReference>